<dbReference type="EMBL" id="AUZM01000028">
    <property type="protein sequence ID" value="ERT06934.1"/>
    <property type="molecule type" value="Genomic_DNA"/>
</dbReference>
<gene>
    <name evidence="1" type="ORF">M595_3066</name>
</gene>
<accession>U7QG57</accession>
<dbReference type="Proteomes" id="UP000017127">
    <property type="component" value="Unassembled WGS sequence"/>
</dbReference>
<sequence>MTVILFGNSLSRGEVQRSLAVELSHESHGEHGHGQGMNHNHEPMEIPEGQPIPSVDLVVHPDQMKGWNLEVKVSNFRFAPEHASSNDRPGEGHAHLYVNGEKITRIYGNWYYLGTLEPGQNQLRVNLNSNDHKQLVHQGQPIEDVEVIEVDASAN</sequence>
<reference evidence="1 2" key="1">
    <citation type="journal article" date="2013" name="Front. Microbiol.">
        <title>Comparative genomic analyses of the cyanobacterium, Lyngbya aestuarii BL J, a powerful hydrogen producer.</title>
        <authorList>
            <person name="Kothari A."/>
            <person name="Vaughn M."/>
            <person name="Garcia-Pichel F."/>
        </authorList>
    </citation>
    <scope>NUCLEOTIDE SEQUENCE [LARGE SCALE GENOMIC DNA]</scope>
    <source>
        <strain evidence="1 2">BL J</strain>
    </source>
</reference>
<name>U7QG57_9CYAN</name>
<keyword evidence="2" id="KW-1185">Reference proteome</keyword>
<organism evidence="1 2">
    <name type="scientific">Lyngbya aestuarii BL J</name>
    <dbReference type="NCBI Taxonomy" id="1348334"/>
    <lineage>
        <taxon>Bacteria</taxon>
        <taxon>Bacillati</taxon>
        <taxon>Cyanobacteriota</taxon>
        <taxon>Cyanophyceae</taxon>
        <taxon>Oscillatoriophycideae</taxon>
        <taxon>Oscillatoriales</taxon>
        <taxon>Microcoleaceae</taxon>
        <taxon>Lyngbya</taxon>
    </lineage>
</organism>
<evidence type="ECO:0000313" key="2">
    <source>
        <dbReference type="Proteomes" id="UP000017127"/>
    </source>
</evidence>
<evidence type="ECO:0000313" key="1">
    <source>
        <dbReference type="EMBL" id="ERT06934.1"/>
    </source>
</evidence>
<comment type="caution">
    <text evidence="1">The sequence shown here is derived from an EMBL/GenBank/DDBJ whole genome shotgun (WGS) entry which is preliminary data.</text>
</comment>
<dbReference type="AlphaFoldDB" id="U7QG57"/>
<protein>
    <submittedName>
        <fullName evidence="1">Uncharacterized protein</fullName>
    </submittedName>
</protein>
<proteinExistence type="predicted"/>